<dbReference type="Proteomes" id="UP000029067">
    <property type="component" value="Unassembled WGS sequence"/>
</dbReference>
<proteinExistence type="predicted"/>
<evidence type="ECO:0000313" key="1">
    <source>
        <dbReference type="EMBL" id="KFI63200.1"/>
    </source>
</evidence>
<comment type="caution">
    <text evidence="1">The sequence shown here is derived from an EMBL/GenBank/DDBJ whole genome shotgun (WGS) entry which is preliminary data.</text>
</comment>
<name>A0A087AWQ0_9BIFI</name>
<accession>A0A087AWQ0</accession>
<reference evidence="1 2" key="1">
    <citation type="submission" date="2014-03" db="EMBL/GenBank/DDBJ databases">
        <title>Genomics of Bifidobacteria.</title>
        <authorList>
            <person name="Ventura M."/>
            <person name="Milani C."/>
            <person name="Lugli G.A."/>
        </authorList>
    </citation>
    <scope>NUCLEOTIDE SEQUENCE [LARGE SCALE GENOMIC DNA]</scope>
    <source>
        <strain evidence="1 2">LMG 10738</strain>
    </source>
</reference>
<dbReference type="EMBL" id="JGYV01000009">
    <property type="protein sequence ID" value="KFI63200.1"/>
    <property type="molecule type" value="Genomic_DNA"/>
</dbReference>
<protein>
    <submittedName>
        <fullName evidence="1">Uncharacterized protein</fullName>
    </submittedName>
</protein>
<dbReference type="AlphaFoldDB" id="A0A087AWQ0"/>
<dbReference type="RefSeq" id="WP_033516251.1">
    <property type="nucleotide sequence ID" value="NZ_JGYV01000009.1"/>
</dbReference>
<keyword evidence="2" id="KW-1185">Reference proteome</keyword>
<organism evidence="1 2">
    <name type="scientific">Bifidobacterium cuniculi</name>
    <dbReference type="NCBI Taxonomy" id="1688"/>
    <lineage>
        <taxon>Bacteria</taxon>
        <taxon>Bacillati</taxon>
        <taxon>Actinomycetota</taxon>
        <taxon>Actinomycetes</taxon>
        <taxon>Bifidobacteriales</taxon>
        <taxon>Bifidobacteriaceae</taxon>
        <taxon>Bifidobacterium</taxon>
    </lineage>
</organism>
<evidence type="ECO:0000313" key="2">
    <source>
        <dbReference type="Proteomes" id="UP000029067"/>
    </source>
</evidence>
<gene>
    <name evidence="1" type="ORF">BCUN_1126</name>
</gene>
<sequence>MSKSSPNIVLMLVEGESDSTLLVPSFQALFDERDATPEMRAPKGWRVWGSEFRCNVATLSMFPQNARNAGLLVNADVRAVVRDRVKSYILDSDIRKRSYAYVVQVIDLDGAFIPDGQVLQGSHDKVEYSDTTIAVRNPECQRKIMHAKRDAIRSLMGLESVEGIPYRLFYVSRNLEHAFLGDAHDFETAQKQINAAKLAVRFSNSPQEFQRILDALYVMHGGDRQLEDDGDSWYRSWKYVMEQPAASLGRGSNLAMLPKFVVPR</sequence>
<dbReference type="STRING" id="1688.BCUN_1126"/>
<dbReference type="eggNOG" id="ENOG5030W0F">
    <property type="taxonomic scope" value="Bacteria"/>
</dbReference>
<dbReference type="OrthoDB" id="2110614at2"/>